<dbReference type="Proteomes" id="UP001595765">
    <property type="component" value="Unassembled WGS sequence"/>
</dbReference>
<dbReference type="HAMAP" id="MF_01940">
    <property type="entry name" value="RNA_CPDase"/>
    <property type="match status" value="1"/>
</dbReference>
<protein>
    <recommendedName>
        <fullName evidence="2">RNA 2',3'-cyclic phosphodiesterase</fullName>
        <shortName evidence="2">RNA 2',3'-CPDase</shortName>
        <ecNumber evidence="2">3.1.4.58</ecNumber>
    </recommendedName>
</protein>
<feature type="compositionally biased region" description="Gly residues" evidence="3">
    <location>
        <begin position="201"/>
        <end position="215"/>
    </location>
</feature>
<comment type="caution">
    <text evidence="4">The sequence shown here is derived from an EMBL/GenBank/DDBJ whole genome shotgun (WGS) entry which is preliminary data.</text>
</comment>
<evidence type="ECO:0000256" key="1">
    <source>
        <dbReference type="ARBA" id="ARBA00022801"/>
    </source>
</evidence>
<dbReference type="PANTHER" id="PTHR35561:SF1">
    <property type="entry name" value="RNA 2',3'-CYCLIC PHOSPHODIESTERASE"/>
    <property type="match status" value="1"/>
</dbReference>
<feature type="region of interest" description="Disordered" evidence="3">
    <location>
        <begin position="176"/>
        <end position="215"/>
    </location>
</feature>
<dbReference type="SUPFAM" id="SSF55144">
    <property type="entry name" value="LigT-like"/>
    <property type="match status" value="1"/>
</dbReference>
<dbReference type="EMBL" id="JBHSBB010000013">
    <property type="protein sequence ID" value="MFC4033612.1"/>
    <property type="molecule type" value="Genomic_DNA"/>
</dbReference>
<dbReference type="NCBIfam" id="TIGR02258">
    <property type="entry name" value="2_5_ligase"/>
    <property type="match status" value="1"/>
</dbReference>
<comment type="catalytic activity">
    <reaction evidence="2">
        <text>a 3'-end 2',3'-cyclophospho-ribonucleotide-RNA + H2O = a 3'-end 2'-phospho-ribonucleotide-RNA + H(+)</text>
        <dbReference type="Rhea" id="RHEA:11828"/>
        <dbReference type="Rhea" id="RHEA-COMP:10464"/>
        <dbReference type="Rhea" id="RHEA-COMP:17353"/>
        <dbReference type="ChEBI" id="CHEBI:15377"/>
        <dbReference type="ChEBI" id="CHEBI:15378"/>
        <dbReference type="ChEBI" id="CHEBI:83064"/>
        <dbReference type="ChEBI" id="CHEBI:173113"/>
        <dbReference type="EC" id="3.1.4.58"/>
    </reaction>
</comment>
<gene>
    <name evidence="4" type="primary">thpR</name>
    <name evidence="4" type="ORF">ACFO3J_19300</name>
</gene>
<keyword evidence="5" id="KW-1185">Reference proteome</keyword>
<dbReference type="EC" id="3.1.4.58" evidence="2"/>
<dbReference type="PANTHER" id="PTHR35561">
    <property type="entry name" value="RNA 2',3'-CYCLIC PHOSPHODIESTERASE"/>
    <property type="match status" value="1"/>
</dbReference>
<feature type="active site" description="Proton acceptor" evidence="2">
    <location>
        <position position="126"/>
    </location>
</feature>
<reference evidence="5" key="1">
    <citation type="journal article" date="2019" name="Int. J. Syst. Evol. Microbiol.">
        <title>The Global Catalogue of Microorganisms (GCM) 10K type strain sequencing project: providing services to taxonomists for standard genome sequencing and annotation.</title>
        <authorList>
            <consortium name="The Broad Institute Genomics Platform"/>
            <consortium name="The Broad Institute Genome Sequencing Center for Infectious Disease"/>
            <person name="Wu L."/>
            <person name="Ma J."/>
        </authorList>
    </citation>
    <scope>NUCLEOTIDE SEQUENCE [LARGE SCALE GENOMIC DNA]</scope>
    <source>
        <strain evidence="5">CGMCC 4.7237</strain>
    </source>
</reference>
<accession>A0ABV8HR77</accession>
<dbReference type="InterPro" id="IPR009097">
    <property type="entry name" value="Cyclic_Pdiesterase"/>
</dbReference>
<evidence type="ECO:0000256" key="2">
    <source>
        <dbReference type="HAMAP-Rule" id="MF_01940"/>
    </source>
</evidence>
<feature type="short sequence motif" description="HXTX 1" evidence="2">
    <location>
        <begin position="42"/>
        <end position="45"/>
    </location>
</feature>
<proteinExistence type="inferred from homology"/>
<organism evidence="4 5">
    <name type="scientific">Streptomyces polygonati</name>
    <dbReference type="NCBI Taxonomy" id="1617087"/>
    <lineage>
        <taxon>Bacteria</taxon>
        <taxon>Bacillati</taxon>
        <taxon>Actinomycetota</taxon>
        <taxon>Actinomycetes</taxon>
        <taxon>Kitasatosporales</taxon>
        <taxon>Streptomycetaceae</taxon>
        <taxon>Streptomyces</taxon>
    </lineage>
</organism>
<feature type="region of interest" description="Disordered" evidence="3">
    <location>
        <begin position="113"/>
        <end position="152"/>
    </location>
</feature>
<sequence>MRLFVALLPPPAAAGELAGALHAVRRRDDASALRWTQPGGWHFTLAFLGEVPDGVRPGLDERLGRAARRHGPHTLRLSGAGRFGERALWVGAEGDLAGVAGLADSVRAAGRRAGAPADEGHGFQPHLTVARSPGVRRTAGTEAAAASGPPRLGPLAEALAGFRGSPWTADTLSLVSSVPPRSGVPGEQPRYETVRAWPLGRGSGGPADEGTGSGG</sequence>
<feature type="active site" description="Proton donor" evidence="2">
    <location>
        <position position="42"/>
    </location>
</feature>
<evidence type="ECO:0000313" key="5">
    <source>
        <dbReference type="Proteomes" id="UP001595765"/>
    </source>
</evidence>
<keyword evidence="1 2" id="KW-0378">Hydrolase</keyword>
<comment type="similarity">
    <text evidence="2">Belongs to the 2H phosphoesterase superfamily. ThpR family.</text>
</comment>
<evidence type="ECO:0000256" key="3">
    <source>
        <dbReference type="SAM" id="MobiDB-lite"/>
    </source>
</evidence>
<name>A0ABV8HR77_9ACTN</name>
<dbReference type="Gene3D" id="3.90.1140.10">
    <property type="entry name" value="Cyclic phosphodiesterase"/>
    <property type="match status" value="1"/>
</dbReference>
<dbReference type="RefSeq" id="WP_386430695.1">
    <property type="nucleotide sequence ID" value="NZ_JBHSBB010000013.1"/>
</dbReference>
<dbReference type="Pfam" id="PF13563">
    <property type="entry name" value="2_5_RNA_ligase2"/>
    <property type="match status" value="1"/>
</dbReference>
<evidence type="ECO:0000313" key="4">
    <source>
        <dbReference type="EMBL" id="MFC4033612.1"/>
    </source>
</evidence>
<dbReference type="InterPro" id="IPR004175">
    <property type="entry name" value="RNA_CPDase"/>
</dbReference>
<feature type="short sequence motif" description="HXTX 2" evidence="2">
    <location>
        <begin position="126"/>
        <end position="129"/>
    </location>
</feature>
<comment type="function">
    <text evidence="2">Hydrolyzes RNA 2',3'-cyclic phosphodiester to an RNA 2'-phosphomonoester.</text>
</comment>